<sequence length="49" mass="5779">MNDTVGSIIHPMSKIGKLLTRMRENPRDWRIEEIEVIATRFGVDVRKIR</sequence>
<gene>
    <name evidence="1" type="ORF">BECKDK2373B_GA0170837_100344</name>
</gene>
<accession>A0A450RUU9</accession>
<organism evidence="1">
    <name type="scientific">Candidatus Kentrum sp. DK</name>
    <dbReference type="NCBI Taxonomy" id="2126562"/>
    <lineage>
        <taxon>Bacteria</taxon>
        <taxon>Pseudomonadati</taxon>
        <taxon>Pseudomonadota</taxon>
        <taxon>Gammaproteobacteria</taxon>
        <taxon>Candidatus Kentrum</taxon>
    </lineage>
</organism>
<proteinExistence type="predicted"/>
<dbReference type="EMBL" id="CAADEX010000003">
    <property type="protein sequence ID" value="VFJ42901.1"/>
    <property type="molecule type" value="Genomic_DNA"/>
</dbReference>
<dbReference type="AlphaFoldDB" id="A0A450RUU9"/>
<protein>
    <submittedName>
        <fullName evidence="1">Uncharacterized protein</fullName>
    </submittedName>
</protein>
<evidence type="ECO:0000313" key="1">
    <source>
        <dbReference type="EMBL" id="VFJ42901.1"/>
    </source>
</evidence>
<reference evidence="1" key="1">
    <citation type="submission" date="2019-02" db="EMBL/GenBank/DDBJ databases">
        <authorList>
            <person name="Gruber-Vodicka R. H."/>
            <person name="Seah K. B. B."/>
        </authorList>
    </citation>
    <scope>NUCLEOTIDE SEQUENCE</scope>
    <source>
        <strain evidence="1">BECK_DK47</strain>
    </source>
</reference>
<name>A0A450RUU9_9GAMM</name>